<protein>
    <submittedName>
        <fullName evidence="1">Uncharacterized protein</fullName>
    </submittedName>
</protein>
<accession>A0A8S5U4T3</accession>
<evidence type="ECO:0000313" key="1">
    <source>
        <dbReference type="EMBL" id="DAF89466.1"/>
    </source>
</evidence>
<dbReference type="EMBL" id="BK016011">
    <property type="protein sequence ID" value="DAF89466.1"/>
    <property type="molecule type" value="Genomic_DNA"/>
</dbReference>
<reference evidence="1" key="1">
    <citation type="journal article" date="2021" name="Proc. Natl. Acad. Sci. U.S.A.">
        <title>A Catalog of Tens of Thousands of Viruses from Human Metagenomes Reveals Hidden Associations with Chronic Diseases.</title>
        <authorList>
            <person name="Tisza M.J."/>
            <person name="Buck C.B."/>
        </authorList>
    </citation>
    <scope>NUCLEOTIDE SEQUENCE</scope>
    <source>
        <strain evidence="1">Cty4N14</strain>
    </source>
</reference>
<proteinExistence type="predicted"/>
<name>A0A8S5U4T3_9VIRU</name>
<organism evidence="1">
    <name type="scientific">Phage sp. cty4N14</name>
    <dbReference type="NCBI Taxonomy" id="2825799"/>
    <lineage>
        <taxon>Viruses</taxon>
    </lineage>
</organism>
<sequence length="84" mass="9678">MVARKGRIMEWKEAFDAAVKKTVGAYEKMEEAFLSGSKEGFEHWHAEYCRYIDVFTEATGIPESQFIEIVNDAALKKKEQNKSE</sequence>